<sequence>MATRRRVLGAGLSVVGAGLTGVSLLPVLNAREAGAVPAPGGQAAAAAERFAVPMPIVPVLKPVSTADGTDTYEMTMRSQTKEILPGLRTELRTFNGQFPGPTIKARRNRPVVIRQRNELDVGVSVHLHGASVPPEDDGGPMEVIAPGAERVYTYPNKQPHAGLWYHDHAHHTESESVYRGLHGAYLLTDDEEEALPLPKGEYDVLVSIRDAHFDTANGTLQYQMGDRSRTTLLVNGAPYPYFQVAARSYRLRLANHSNQRFLELRLEDDGEMTQIASDGGLLPRPHTTKAVYLTAGERADVVVDFSRYPVGTKLVLKNTGFAAVDDVSQVMRFDVVRTAEDDSSVPNVLRKLPPLPEPTAERTVVLRMDEDGRPDPKAYIDDKVYDHARVDAHIRAGASEVWTVTNANTKVPHNFHMHLVQFRVLERGGAAPGLEEAGLKDTVRLMPGETVKLQATFDAYQGEYVYHCHMLDHSAMGMMATMKIG</sequence>
<evidence type="ECO:0000256" key="6">
    <source>
        <dbReference type="ARBA" id="ARBA00041027"/>
    </source>
</evidence>
<evidence type="ECO:0000256" key="3">
    <source>
        <dbReference type="ARBA" id="ARBA00022723"/>
    </source>
</evidence>
<dbReference type="InterPro" id="IPR045087">
    <property type="entry name" value="Cu-oxidase_fam"/>
</dbReference>
<evidence type="ECO:0000259" key="11">
    <source>
        <dbReference type="Pfam" id="PF07731"/>
    </source>
</evidence>
<dbReference type="InterPro" id="IPR008972">
    <property type="entry name" value="Cupredoxin"/>
</dbReference>
<dbReference type="InterPro" id="IPR011707">
    <property type="entry name" value="Cu-oxidase-like_N"/>
</dbReference>
<dbReference type="PANTHER" id="PTHR48267:SF1">
    <property type="entry name" value="BILIRUBIN OXIDASE"/>
    <property type="match status" value="1"/>
</dbReference>
<name>A0ABT6SJ58_9ACTN</name>
<dbReference type="InterPro" id="IPR006311">
    <property type="entry name" value="TAT_signal"/>
</dbReference>
<dbReference type="PROSITE" id="PS51318">
    <property type="entry name" value="TAT"/>
    <property type="match status" value="1"/>
</dbReference>
<dbReference type="SUPFAM" id="SSF49503">
    <property type="entry name" value="Cupredoxins"/>
    <property type="match status" value="3"/>
</dbReference>
<dbReference type="InterPro" id="IPR002355">
    <property type="entry name" value="Cu_oxidase_Cu_BS"/>
</dbReference>
<evidence type="ECO:0000256" key="9">
    <source>
        <dbReference type="ARBA" id="ARBA00048092"/>
    </source>
</evidence>
<dbReference type="Proteomes" id="UP001223978">
    <property type="component" value="Unassembled WGS sequence"/>
</dbReference>
<dbReference type="InterPro" id="IPR001117">
    <property type="entry name" value="Cu-oxidase_2nd"/>
</dbReference>
<evidence type="ECO:0000256" key="2">
    <source>
        <dbReference type="ARBA" id="ARBA00011245"/>
    </source>
</evidence>
<dbReference type="Gene3D" id="2.60.40.420">
    <property type="entry name" value="Cupredoxins - blue copper proteins"/>
    <property type="match status" value="3"/>
</dbReference>
<evidence type="ECO:0000259" key="12">
    <source>
        <dbReference type="Pfam" id="PF07732"/>
    </source>
</evidence>
<dbReference type="EC" id="1.16.3.4" evidence="5"/>
<protein>
    <recommendedName>
        <fullName evidence="6">Multicopper oxidase CueO</fullName>
        <ecNumber evidence="5">1.16.3.4</ecNumber>
    </recommendedName>
    <alternativeName>
        <fullName evidence="7">Copper efflux oxidase</fullName>
    </alternativeName>
    <alternativeName>
        <fullName evidence="8">Cuprous oxidase</fullName>
    </alternativeName>
</protein>
<dbReference type="PROSITE" id="PS00080">
    <property type="entry name" value="MULTICOPPER_OXIDASE2"/>
    <property type="match status" value="1"/>
</dbReference>
<comment type="subunit">
    <text evidence="2">Monomer.</text>
</comment>
<dbReference type="InterPro" id="IPR011706">
    <property type="entry name" value="Cu-oxidase_C"/>
</dbReference>
<dbReference type="PANTHER" id="PTHR48267">
    <property type="entry name" value="CUPREDOXIN SUPERFAMILY PROTEIN"/>
    <property type="match status" value="1"/>
</dbReference>
<dbReference type="EMBL" id="JASCIQ010000042">
    <property type="protein sequence ID" value="MDI3408231.1"/>
    <property type="molecule type" value="Genomic_DNA"/>
</dbReference>
<dbReference type="Pfam" id="PF07731">
    <property type="entry name" value="Cu-oxidase_2"/>
    <property type="match status" value="1"/>
</dbReference>
<evidence type="ECO:0000313" key="14">
    <source>
        <dbReference type="Proteomes" id="UP001223978"/>
    </source>
</evidence>
<dbReference type="CDD" id="cd13890">
    <property type="entry name" value="CuRO_3_CueO_FtsP"/>
    <property type="match status" value="1"/>
</dbReference>
<keyword evidence="14" id="KW-1185">Reference proteome</keyword>
<organism evidence="13 14">
    <name type="scientific">Streptomyces cavernicola</name>
    <dbReference type="NCBI Taxonomy" id="3043613"/>
    <lineage>
        <taxon>Bacteria</taxon>
        <taxon>Bacillati</taxon>
        <taxon>Actinomycetota</taxon>
        <taxon>Actinomycetes</taxon>
        <taxon>Kitasatosporales</taxon>
        <taxon>Streptomycetaceae</taxon>
        <taxon>Streptomyces</taxon>
    </lineage>
</organism>
<feature type="domain" description="Plastocyanin-like" evidence="11">
    <location>
        <begin position="366"/>
        <end position="483"/>
    </location>
</feature>
<keyword evidence="3" id="KW-0479">Metal-binding</keyword>
<accession>A0ABT6SJ58</accession>
<reference evidence="13 14" key="1">
    <citation type="submission" date="2023-05" db="EMBL/GenBank/DDBJ databases">
        <title>Draft genome sequence of Streptomyces sp. B-S-A6 isolated from a cave soil in Thailand.</title>
        <authorList>
            <person name="Chamroensaksri N."/>
            <person name="Muangham S."/>
        </authorList>
    </citation>
    <scope>NUCLEOTIDE SEQUENCE [LARGE SCALE GENOMIC DNA]</scope>
    <source>
        <strain evidence="13 14">B-S-A6</strain>
    </source>
</reference>
<evidence type="ECO:0000256" key="4">
    <source>
        <dbReference type="ARBA" id="ARBA00023002"/>
    </source>
</evidence>
<evidence type="ECO:0000256" key="7">
    <source>
        <dbReference type="ARBA" id="ARBA00042896"/>
    </source>
</evidence>
<dbReference type="Pfam" id="PF07732">
    <property type="entry name" value="Cu-oxidase_3"/>
    <property type="match status" value="1"/>
</dbReference>
<feature type="domain" description="Plastocyanin-like" evidence="10">
    <location>
        <begin position="236"/>
        <end position="310"/>
    </location>
</feature>
<comment type="similarity">
    <text evidence="1">Belongs to the multicopper oxidase family.</text>
</comment>
<dbReference type="RefSeq" id="WP_282546140.1">
    <property type="nucleotide sequence ID" value="NZ_JASCIQ010000042.1"/>
</dbReference>
<comment type="caution">
    <text evidence="13">The sequence shown here is derived from an EMBL/GenBank/DDBJ whole genome shotgun (WGS) entry which is preliminary data.</text>
</comment>
<feature type="domain" description="Plastocyanin-like" evidence="12">
    <location>
        <begin position="80"/>
        <end position="190"/>
    </location>
</feature>
<gene>
    <name evidence="13" type="ORF">QIS96_30985</name>
</gene>
<evidence type="ECO:0000256" key="1">
    <source>
        <dbReference type="ARBA" id="ARBA00010609"/>
    </source>
</evidence>
<evidence type="ECO:0000256" key="5">
    <source>
        <dbReference type="ARBA" id="ARBA00038978"/>
    </source>
</evidence>
<keyword evidence="4" id="KW-0560">Oxidoreductase</keyword>
<dbReference type="Pfam" id="PF00394">
    <property type="entry name" value="Cu-oxidase"/>
    <property type="match status" value="1"/>
</dbReference>
<evidence type="ECO:0000313" key="13">
    <source>
        <dbReference type="EMBL" id="MDI3408231.1"/>
    </source>
</evidence>
<evidence type="ECO:0000259" key="10">
    <source>
        <dbReference type="Pfam" id="PF00394"/>
    </source>
</evidence>
<comment type="catalytic activity">
    <reaction evidence="9">
        <text>4 Cu(+) + O2 + 4 H(+) = 4 Cu(2+) + 2 H2O</text>
        <dbReference type="Rhea" id="RHEA:30083"/>
        <dbReference type="ChEBI" id="CHEBI:15377"/>
        <dbReference type="ChEBI" id="CHEBI:15378"/>
        <dbReference type="ChEBI" id="CHEBI:15379"/>
        <dbReference type="ChEBI" id="CHEBI:29036"/>
        <dbReference type="ChEBI" id="CHEBI:49552"/>
        <dbReference type="EC" id="1.16.3.4"/>
    </reaction>
    <physiologicalReaction direction="left-to-right" evidence="9">
        <dbReference type="Rhea" id="RHEA:30084"/>
    </physiologicalReaction>
</comment>
<evidence type="ECO:0000256" key="8">
    <source>
        <dbReference type="ARBA" id="ARBA00043090"/>
    </source>
</evidence>
<proteinExistence type="inferred from homology"/>